<evidence type="ECO:0000313" key="5">
    <source>
        <dbReference type="Proteomes" id="UP001501116"/>
    </source>
</evidence>
<evidence type="ECO:0000256" key="1">
    <source>
        <dbReference type="ARBA" id="ARBA00022679"/>
    </source>
</evidence>
<keyword evidence="2 4" id="KW-0548">Nucleotidyltransferase</keyword>
<evidence type="ECO:0000313" key="4">
    <source>
        <dbReference type="EMBL" id="GAA1979469.1"/>
    </source>
</evidence>
<dbReference type="InterPro" id="IPR004821">
    <property type="entry name" value="Cyt_trans-like"/>
</dbReference>
<comment type="caution">
    <text evidence="4">The sequence shown here is derived from an EMBL/GenBank/DDBJ whole genome shotgun (WGS) entry which is preliminary data.</text>
</comment>
<keyword evidence="5" id="KW-1185">Reference proteome</keyword>
<dbReference type="InterPro" id="IPR050385">
    <property type="entry name" value="Archaeal_FAD_synthase"/>
</dbReference>
<dbReference type="PANTHER" id="PTHR43793:SF1">
    <property type="entry name" value="FAD SYNTHASE"/>
    <property type="match status" value="1"/>
</dbReference>
<dbReference type="Pfam" id="PF01467">
    <property type="entry name" value="CTP_transf_like"/>
    <property type="match status" value="1"/>
</dbReference>
<dbReference type="NCBIfam" id="TIGR00125">
    <property type="entry name" value="cyt_tran_rel"/>
    <property type="match status" value="1"/>
</dbReference>
<reference evidence="5" key="1">
    <citation type="journal article" date="2019" name="Int. J. Syst. Evol. Microbiol.">
        <title>The Global Catalogue of Microorganisms (GCM) 10K type strain sequencing project: providing services to taxonomists for standard genome sequencing and annotation.</title>
        <authorList>
            <consortium name="The Broad Institute Genomics Platform"/>
            <consortium name="The Broad Institute Genome Sequencing Center for Infectious Disease"/>
            <person name="Wu L."/>
            <person name="Ma J."/>
        </authorList>
    </citation>
    <scope>NUCLEOTIDE SEQUENCE [LARGE SCALE GENOMIC DNA]</scope>
    <source>
        <strain evidence="5">JCM 14545</strain>
    </source>
</reference>
<protein>
    <submittedName>
        <fullName evidence="4">Adenylyltransferase/cytidyltransferase family protein</fullName>
    </submittedName>
</protein>
<dbReference type="Proteomes" id="UP001501116">
    <property type="component" value="Unassembled WGS sequence"/>
</dbReference>
<evidence type="ECO:0000259" key="3">
    <source>
        <dbReference type="Pfam" id="PF01467"/>
    </source>
</evidence>
<dbReference type="EMBL" id="BAAANN010000031">
    <property type="protein sequence ID" value="GAA1979469.1"/>
    <property type="molecule type" value="Genomic_DNA"/>
</dbReference>
<feature type="domain" description="Cytidyltransferase-like" evidence="3">
    <location>
        <begin position="6"/>
        <end position="131"/>
    </location>
</feature>
<dbReference type="InterPro" id="IPR014729">
    <property type="entry name" value="Rossmann-like_a/b/a_fold"/>
</dbReference>
<keyword evidence="1" id="KW-0808">Transferase</keyword>
<evidence type="ECO:0000256" key="2">
    <source>
        <dbReference type="ARBA" id="ARBA00022695"/>
    </source>
</evidence>
<dbReference type="RefSeq" id="WP_344427607.1">
    <property type="nucleotide sequence ID" value="NZ_BAAANN010000031.1"/>
</dbReference>
<organism evidence="4 5">
    <name type="scientific">Amycolatopsis minnesotensis</name>
    <dbReference type="NCBI Taxonomy" id="337894"/>
    <lineage>
        <taxon>Bacteria</taxon>
        <taxon>Bacillati</taxon>
        <taxon>Actinomycetota</taxon>
        <taxon>Actinomycetes</taxon>
        <taxon>Pseudonocardiales</taxon>
        <taxon>Pseudonocardiaceae</taxon>
        <taxon>Amycolatopsis</taxon>
    </lineage>
</organism>
<name>A0ABP5DHM2_9PSEU</name>
<gene>
    <name evidence="4" type="ORF">GCM10009754_64670</name>
</gene>
<dbReference type="SUPFAM" id="SSF52374">
    <property type="entry name" value="Nucleotidylyl transferase"/>
    <property type="match status" value="1"/>
</dbReference>
<dbReference type="GO" id="GO:0016779">
    <property type="term" value="F:nucleotidyltransferase activity"/>
    <property type="evidence" value="ECO:0007669"/>
    <property type="project" value="UniProtKB-KW"/>
</dbReference>
<dbReference type="Gene3D" id="3.40.50.620">
    <property type="entry name" value="HUPs"/>
    <property type="match status" value="1"/>
</dbReference>
<sequence length="138" mass="15579">MTIVGYAPGAYDMFHIGHLNILRRASEHCDRLVAGVVGDDVMLRAKGKLPIVPFEERIEIVRSVRYVDEAVPDPHVDKFAAWEHLRFDVLFKGDDWRGTERGKLLEARLGEVGAKVIYFPYTIQTSSSALRKLISIPS</sequence>
<accession>A0ABP5DHM2</accession>
<proteinExistence type="predicted"/>
<dbReference type="PANTHER" id="PTHR43793">
    <property type="entry name" value="FAD SYNTHASE"/>
    <property type="match status" value="1"/>
</dbReference>